<dbReference type="InterPro" id="IPR039420">
    <property type="entry name" value="WalR-like"/>
</dbReference>
<dbReference type="InterPro" id="IPR016032">
    <property type="entry name" value="Sig_transdc_resp-reg_C-effctor"/>
</dbReference>
<comment type="caution">
    <text evidence="8">The sequence shown here is derived from an EMBL/GenBank/DDBJ whole genome shotgun (WGS) entry which is preliminary data.</text>
</comment>
<dbReference type="PANTHER" id="PTHR43214:SF41">
    <property type="entry name" value="NITRATE_NITRITE RESPONSE REGULATOR PROTEIN NARP"/>
    <property type="match status" value="1"/>
</dbReference>
<dbReference type="Proteomes" id="UP000244906">
    <property type="component" value="Unassembled WGS sequence"/>
</dbReference>
<dbReference type="Pfam" id="PF00072">
    <property type="entry name" value="Response_reg"/>
    <property type="match status" value="1"/>
</dbReference>
<dbReference type="GO" id="GO:0006355">
    <property type="term" value="P:regulation of DNA-templated transcription"/>
    <property type="evidence" value="ECO:0007669"/>
    <property type="project" value="InterPro"/>
</dbReference>
<protein>
    <submittedName>
        <fullName evidence="8">DNA-binding response regulator</fullName>
    </submittedName>
</protein>
<organism evidence="8 9">
    <name type="scientific">Pelagibaculum spongiae</name>
    <dbReference type="NCBI Taxonomy" id="2080658"/>
    <lineage>
        <taxon>Bacteria</taxon>
        <taxon>Pseudomonadati</taxon>
        <taxon>Pseudomonadota</taxon>
        <taxon>Gammaproteobacteria</taxon>
        <taxon>Oceanospirillales</taxon>
        <taxon>Pelagibaculum</taxon>
    </lineage>
</organism>
<dbReference type="InterPro" id="IPR058245">
    <property type="entry name" value="NreC/VraR/RcsB-like_REC"/>
</dbReference>
<dbReference type="SMART" id="SM00421">
    <property type="entry name" value="HTH_LUXR"/>
    <property type="match status" value="1"/>
</dbReference>
<feature type="domain" description="HTH luxR-type" evidence="6">
    <location>
        <begin position="141"/>
        <end position="206"/>
    </location>
</feature>
<keyword evidence="1 5" id="KW-0597">Phosphoprotein</keyword>
<evidence type="ECO:0000313" key="9">
    <source>
        <dbReference type="Proteomes" id="UP000244906"/>
    </source>
</evidence>
<dbReference type="InterPro" id="IPR001789">
    <property type="entry name" value="Sig_transdc_resp-reg_receiver"/>
</dbReference>
<gene>
    <name evidence="8" type="ORF">DC094_00245</name>
</gene>
<keyword evidence="2" id="KW-0805">Transcription regulation</keyword>
<evidence type="ECO:0000256" key="5">
    <source>
        <dbReference type="PROSITE-ProRule" id="PRU00169"/>
    </source>
</evidence>
<feature type="domain" description="Response regulatory" evidence="7">
    <location>
        <begin position="3"/>
        <end position="119"/>
    </location>
</feature>
<name>A0A2V1H2W8_9GAMM</name>
<evidence type="ECO:0000256" key="3">
    <source>
        <dbReference type="ARBA" id="ARBA00023125"/>
    </source>
</evidence>
<evidence type="ECO:0000256" key="2">
    <source>
        <dbReference type="ARBA" id="ARBA00023015"/>
    </source>
</evidence>
<sequence>MTKILLVDDHPLVRDGIRARLEANPGLEVIGEAENGLKALELAEEIRPDLVLMDISMPVMNGLEATKEFRQRFPDIKVLILSMHDHKEYILKILQAGASGYLLKEVSSTEMIQAIETVCRGGSYFSPGASDSLFNHFDPSSNQNAELLTPREKTVLANLSEGKTNKEIARKLNISVRTVETHRQNIKSKLGIQTAAGLTRYAIENNLVDLD</sequence>
<dbReference type="PANTHER" id="PTHR43214">
    <property type="entry name" value="TWO-COMPONENT RESPONSE REGULATOR"/>
    <property type="match status" value="1"/>
</dbReference>
<feature type="modified residue" description="4-aspartylphosphate" evidence="5">
    <location>
        <position position="54"/>
    </location>
</feature>
<dbReference type="SMART" id="SM00448">
    <property type="entry name" value="REC"/>
    <property type="match status" value="1"/>
</dbReference>
<evidence type="ECO:0000256" key="4">
    <source>
        <dbReference type="ARBA" id="ARBA00023163"/>
    </source>
</evidence>
<dbReference type="RefSeq" id="WP_116685107.1">
    <property type="nucleotide sequence ID" value="NZ_CAWNYD010000001.1"/>
</dbReference>
<dbReference type="OrthoDB" id="9796655at2"/>
<keyword evidence="9" id="KW-1185">Reference proteome</keyword>
<dbReference type="Pfam" id="PF00196">
    <property type="entry name" value="GerE"/>
    <property type="match status" value="1"/>
</dbReference>
<evidence type="ECO:0000256" key="1">
    <source>
        <dbReference type="ARBA" id="ARBA00022553"/>
    </source>
</evidence>
<keyword evidence="4" id="KW-0804">Transcription</keyword>
<accession>A0A2V1H2W8</accession>
<dbReference type="CDD" id="cd17535">
    <property type="entry name" value="REC_NarL-like"/>
    <property type="match status" value="1"/>
</dbReference>
<evidence type="ECO:0000313" key="8">
    <source>
        <dbReference type="EMBL" id="PVZ71517.1"/>
    </source>
</evidence>
<keyword evidence="3 8" id="KW-0238">DNA-binding</keyword>
<dbReference type="SUPFAM" id="SSF46894">
    <property type="entry name" value="C-terminal effector domain of the bipartite response regulators"/>
    <property type="match status" value="1"/>
</dbReference>
<evidence type="ECO:0000259" key="6">
    <source>
        <dbReference type="PROSITE" id="PS50043"/>
    </source>
</evidence>
<dbReference type="SUPFAM" id="SSF52172">
    <property type="entry name" value="CheY-like"/>
    <property type="match status" value="1"/>
</dbReference>
<dbReference type="InterPro" id="IPR011006">
    <property type="entry name" value="CheY-like_superfamily"/>
</dbReference>
<dbReference type="PROSITE" id="PS50110">
    <property type="entry name" value="RESPONSE_REGULATORY"/>
    <property type="match status" value="1"/>
</dbReference>
<dbReference type="GO" id="GO:0003677">
    <property type="term" value="F:DNA binding"/>
    <property type="evidence" value="ECO:0007669"/>
    <property type="project" value="UniProtKB-KW"/>
</dbReference>
<proteinExistence type="predicted"/>
<dbReference type="GO" id="GO:0000160">
    <property type="term" value="P:phosphorelay signal transduction system"/>
    <property type="evidence" value="ECO:0007669"/>
    <property type="project" value="InterPro"/>
</dbReference>
<dbReference type="AlphaFoldDB" id="A0A2V1H2W8"/>
<dbReference type="InterPro" id="IPR000792">
    <property type="entry name" value="Tscrpt_reg_LuxR_C"/>
</dbReference>
<reference evidence="8 9" key="1">
    <citation type="submission" date="2018-04" db="EMBL/GenBank/DDBJ databases">
        <title>Thalassorhabdus spongiae gen. nov., sp. nov., isolated from a marine sponge in South-West Iceland.</title>
        <authorList>
            <person name="Knobloch S."/>
            <person name="Daussin A."/>
            <person name="Johannsson R."/>
            <person name="Marteinsson V.T."/>
        </authorList>
    </citation>
    <scope>NUCLEOTIDE SEQUENCE [LARGE SCALE GENOMIC DNA]</scope>
    <source>
        <strain evidence="8 9">Hp12</strain>
    </source>
</reference>
<dbReference type="Gene3D" id="3.40.50.2300">
    <property type="match status" value="1"/>
</dbReference>
<dbReference type="CDD" id="cd06170">
    <property type="entry name" value="LuxR_C_like"/>
    <property type="match status" value="1"/>
</dbReference>
<dbReference type="PROSITE" id="PS00622">
    <property type="entry name" value="HTH_LUXR_1"/>
    <property type="match status" value="1"/>
</dbReference>
<dbReference type="EMBL" id="QDDL01000001">
    <property type="protein sequence ID" value="PVZ71517.1"/>
    <property type="molecule type" value="Genomic_DNA"/>
</dbReference>
<dbReference type="PRINTS" id="PR00038">
    <property type="entry name" value="HTHLUXR"/>
</dbReference>
<evidence type="ECO:0000259" key="7">
    <source>
        <dbReference type="PROSITE" id="PS50110"/>
    </source>
</evidence>
<dbReference type="PROSITE" id="PS50043">
    <property type="entry name" value="HTH_LUXR_2"/>
    <property type="match status" value="1"/>
</dbReference>